<feature type="region of interest" description="Disordered" evidence="1">
    <location>
        <begin position="19"/>
        <end position="46"/>
    </location>
</feature>
<dbReference type="EMBL" id="JAPDOB010000001">
    <property type="protein sequence ID" value="MCW3797391.1"/>
    <property type="molecule type" value="Genomic_DNA"/>
</dbReference>
<organism evidence="2 3">
    <name type="scientific">Sphingomonas arvum</name>
    <dbReference type="NCBI Taxonomy" id="2992113"/>
    <lineage>
        <taxon>Bacteria</taxon>
        <taxon>Pseudomonadati</taxon>
        <taxon>Pseudomonadota</taxon>
        <taxon>Alphaproteobacteria</taxon>
        <taxon>Sphingomonadales</taxon>
        <taxon>Sphingomonadaceae</taxon>
        <taxon>Sphingomonas</taxon>
    </lineage>
</organism>
<reference evidence="2 3" key="1">
    <citation type="submission" date="2022-10" db="EMBL/GenBank/DDBJ databases">
        <title>Sphingomonas sp.</title>
        <authorList>
            <person name="Jin C."/>
        </authorList>
    </citation>
    <scope>NUCLEOTIDE SEQUENCE [LARGE SCALE GENOMIC DNA]</scope>
    <source>
        <strain evidence="2 3">BN140010</strain>
    </source>
</reference>
<dbReference type="RefSeq" id="WP_264881618.1">
    <property type="nucleotide sequence ID" value="NZ_JAPDOB010000001.1"/>
</dbReference>
<name>A0ABT3JE90_9SPHN</name>
<evidence type="ECO:0000256" key="1">
    <source>
        <dbReference type="SAM" id="MobiDB-lite"/>
    </source>
</evidence>
<proteinExistence type="predicted"/>
<keyword evidence="3" id="KW-1185">Reference proteome</keyword>
<accession>A0ABT3JE90</accession>
<sequence>MKSEPKAFASLSSGLLARKGAARPAMRPQGFGQGGSNLDDLGWNDMGFDAPRPALASVGDAGEMPHVSRSPLIGLTPVSPVHDQQAEIEERFSAYTSDEGEEEEFEEEASLGASFASLSGAQPADVEDHAEEDALELVEELPQAIVPERPVIMPPAPVVVAVAPPRAVPVASEPKLRAEPLAKGKAAFTLRLDPSRHLKLRLACAVTARSAQQLVTRALDELLASMPELEAMAEQAPVERVSKGG</sequence>
<evidence type="ECO:0000313" key="2">
    <source>
        <dbReference type="EMBL" id="MCW3797391.1"/>
    </source>
</evidence>
<protein>
    <submittedName>
        <fullName evidence="2">Uncharacterized protein</fullName>
    </submittedName>
</protein>
<gene>
    <name evidence="2" type="ORF">OMW55_06175</name>
</gene>
<dbReference type="Proteomes" id="UP001526246">
    <property type="component" value="Unassembled WGS sequence"/>
</dbReference>
<comment type="caution">
    <text evidence="2">The sequence shown here is derived from an EMBL/GenBank/DDBJ whole genome shotgun (WGS) entry which is preliminary data.</text>
</comment>
<evidence type="ECO:0000313" key="3">
    <source>
        <dbReference type="Proteomes" id="UP001526246"/>
    </source>
</evidence>